<proteinExistence type="inferred from homology"/>
<comment type="similarity">
    <text evidence="1">Belongs to the short-chain dehydrogenases/reductases (SDR) family.</text>
</comment>
<dbReference type="WBParaSite" id="Hba_20005">
    <property type="protein sequence ID" value="Hba_20005"/>
    <property type="gene ID" value="Hba_20005"/>
</dbReference>
<dbReference type="Proteomes" id="UP000095283">
    <property type="component" value="Unplaced"/>
</dbReference>
<dbReference type="InterPro" id="IPR002347">
    <property type="entry name" value="SDR_fam"/>
</dbReference>
<dbReference type="Pfam" id="PF00106">
    <property type="entry name" value="adh_short"/>
    <property type="match status" value="1"/>
</dbReference>
<protein>
    <submittedName>
        <fullName evidence="4">NAD(P)-binding protein</fullName>
    </submittedName>
</protein>
<keyword evidence="3" id="KW-1185">Reference proteome</keyword>
<sequence length="204" mass="22842">MDYDDMKGKVVIITGSTSGLGLHTAKSLYQYGATVILTCRNESRGRNAIDLVQSRQRKDGYTGNLHLFTLDLSCYKSILKFCSEIKSHFNKIDILINNAGVMGLPFELSSDGIETHFATNSFGHFVIVNQLLPLLEKSATSRIIIVSSGLYKGVSYIPSLRQLMGEQDWDYQPRFAYAFSKLSNCLHTAELAKYATIYVYNKSN</sequence>
<evidence type="ECO:0000313" key="4">
    <source>
        <dbReference type="WBParaSite" id="Hba_20005"/>
    </source>
</evidence>
<dbReference type="PRINTS" id="PR00081">
    <property type="entry name" value="GDHRDH"/>
</dbReference>
<dbReference type="AlphaFoldDB" id="A0A1I7XR88"/>
<dbReference type="PANTHER" id="PTHR24320:SF285">
    <property type="entry name" value="RETINOL DEHYDROGENASE 14"/>
    <property type="match status" value="1"/>
</dbReference>
<name>A0A1I7XR88_HETBA</name>
<evidence type="ECO:0000256" key="2">
    <source>
        <dbReference type="ARBA" id="ARBA00023002"/>
    </source>
</evidence>
<dbReference type="Gene3D" id="3.40.50.720">
    <property type="entry name" value="NAD(P)-binding Rossmann-like Domain"/>
    <property type="match status" value="1"/>
</dbReference>
<organism evidence="3 4">
    <name type="scientific">Heterorhabditis bacteriophora</name>
    <name type="common">Entomopathogenic nematode worm</name>
    <dbReference type="NCBI Taxonomy" id="37862"/>
    <lineage>
        <taxon>Eukaryota</taxon>
        <taxon>Metazoa</taxon>
        <taxon>Ecdysozoa</taxon>
        <taxon>Nematoda</taxon>
        <taxon>Chromadorea</taxon>
        <taxon>Rhabditida</taxon>
        <taxon>Rhabditina</taxon>
        <taxon>Rhabditomorpha</taxon>
        <taxon>Strongyloidea</taxon>
        <taxon>Heterorhabditidae</taxon>
        <taxon>Heterorhabditis</taxon>
    </lineage>
</organism>
<evidence type="ECO:0000313" key="3">
    <source>
        <dbReference type="Proteomes" id="UP000095283"/>
    </source>
</evidence>
<reference evidence="4" key="1">
    <citation type="submission" date="2016-11" db="UniProtKB">
        <authorList>
            <consortium name="WormBaseParasite"/>
        </authorList>
    </citation>
    <scope>IDENTIFICATION</scope>
</reference>
<dbReference type="InterPro" id="IPR036291">
    <property type="entry name" value="NAD(P)-bd_dom_sf"/>
</dbReference>
<evidence type="ECO:0000256" key="1">
    <source>
        <dbReference type="ARBA" id="ARBA00006484"/>
    </source>
</evidence>
<dbReference type="GO" id="GO:0016491">
    <property type="term" value="F:oxidoreductase activity"/>
    <property type="evidence" value="ECO:0007669"/>
    <property type="project" value="UniProtKB-KW"/>
</dbReference>
<keyword evidence="2" id="KW-0560">Oxidoreductase</keyword>
<accession>A0A1I7XR88</accession>
<dbReference type="SUPFAM" id="SSF51735">
    <property type="entry name" value="NAD(P)-binding Rossmann-fold domains"/>
    <property type="match status" value="1"/>
</dbReference>
<dbReference type="PANTHER" id="PTHR24320">
    <property type="entry name" value="RETINOL DEHYDROGENASE"/>
    <property type="match status" value="1"/>
</dbReference>